<keyword evidence="3" id="KW-1185">Reference proteome</keyword>
<dbReference type="EMBL" id="BMVP01000019">
    <property type="protein sequence ID" value="GHB81020.1"/>
    <property type="molecule type" value="Genomic_DNA"/>
</dbReference>
<evidence type="ECO:0000313" key="3">
    <source>
        <dbReference type="Proteomes" id="UP000642673"/>
    </source>
</evidence>
<accession>A0ABQ3F165</accession>
<feature type="transmembrane region" description="Helical" evidence="1">
    <location>
        <begin position="138"/>
        <end position="158"/>
    </location>
</feature>
<comment type="caution">
    <text evidence="2">The sequence shown here is derived from an EMBL/GenBank/DDBJ whole genome shotgun (WGS) entry which is preliminary data.</text>
</comment>
<name>A0ABQ3F165_9ACTN</name>
<feature type="transmembrane region" description="Helical" evidence="1">
    <location>
        <begin position="164"/>
        <end position="184"/>
    </location>
</feature>
<reference evidence="3" key="1">
    <citation type="journal article" date="2019" name="Int. J. Syst. Evol. Microbiol.">
        <title>The Global Catalogue of Microorganisms (GCM) 10K type strain sequencing project: providing services to taxonomists for standard genome sequencing and annotation.</title>
        <authorList>
            <consortium name="The Broad Institute Genomics Platform"/>
            <consortium name="The Broad Institute Genome Sequencing Center for Infectious Disease"/>
            <person name="Wu L."/>
            <person name="Ma J."/>
        </authorList>
    </citation>
    <scope>NUCLEOTIDE SEQUENCE [LARGE SCALE GENOMIC DNA]</scope>
    <source>
        <strain evidence="3">JCM 4738</strain>
    </source>
</reference>
<dbReference type="Proteomes" id="UP000642673">
    <property type="component" value="Unassembled WGS sequence"/>
</dbReference>
<sequence>MVQAPDERGLRQVTIDGAPAGSAWSQRDLRRQLRRAGLPGDMDLDDRAAVSWRGADSTSWPGRAGRRRATIALLAAGLLVCALLLADIGIVDALGALTFSGRLTGVLLVLSGAVQAVAAVAVFDFWGKRTLRYSGATVVAGVLIAVATQGLLLAVWFQEREWTPYLPVFLALSLWSLWAAWTIWRARAWKGIPYPKSFTAGVTATALLASANFAYSAVYQPHAALVHVKTEATFGTPRPDPELPLTYLPVKLHVKNEGAVPGYVANSIYWVWGRESVFDAKKSELDRDKWRADTESGLDTELHVQPTAARVIDTGPVIPEGAWMAAGTDFTTERVVQIPTDARYDLVSAAMSVIFMRGDRGKIGPEFVNPIYSWRQKSERFFDCSAAPCYEYVLHHARIRHNNNIINVTRRPRYMSSARWFDKTTSGITFLISPFNSKGRLSANAEGSDRYGIDQYVSGLTSVPYASLSAPKNP</sequence>
<keyword evidence="1" id="KW-0812">Transmembrane</keyword>
<organism evidence="2 3">
    <name type="scientific">Streptomyces cirratus</name>
    <dbReference type="NCBI Taxonomy" id="68187"/>
    <lineage>
        <taxon>Bacteria</taxon>
        <taxon>Bacillati</taxon>
        <taxon>Actinomycetota</taxon>
        <taxon>Actinomycetes</taxon>
        <taxon>Kitasatosporales</taxon>
        <taxon>Streptomycetaceae</taxon>
        <taxon>Streptomyces</taxon>
    </lineage>
</organism>
<proteinExistence type="predicted"/>
<keyword evidence="1" id="KW-0472">Membrane</keyword>
<evidence type="ECO:0000256" key="1">
    <source>
        <dbReference type="SAM" id="Phobius"/>
    </source>
</evidence>
<feature type="transmembrane region" description="Helical" evidence="1">
    <location>
        <begin position="71"/>
        <end position="91"/>
    </location>
</feature>
<protein>
    <submittedName>
        <fullName evidence="2">Uncharacterized protein</fullName>
    </submittedName>
</protein>
<evidence type="ECO:0000313" key="2">
    <source>
        <dbReference type="EMBL" id="GHB81020.1"/>
    </source>
</evidence>
<gene>
    <name evidence="2" type="ORF">GCM10010347_59710</name>
</gene>
<feature type="transmembrane region" description="Helical" evidence="1">
    <location>
        <begin position="103"/>
        <end position="126"/>
    </location>
</feature>
<keyword evidence="1" id="KW-1133">Transmembrane helix</keyword>